<evidence type="ECO:0000313" key="8">
    <source>
        <dbReference type="EMBL" id="EFC48071.1"/>
    </source>
</evidence>
<dbReference type="eggNOG" id="KOG2889">
    <property type="taxonomic scope" value="Eukaryota"/>
</dbReference>
<dbReference type="InParanoid" id="D2V594"/>
<sequence>TVHSTNSQNLIEQITRNKIFNSIYYKEECFGLNAATVIDKAENLDSIGGTFGGLRKPTNFLSLLMKMLQIEVDLESTVAYIHNGEFKYLTALGALYLRLVGNAVDVYEQLEPLYSDYRKLRLRLIDGSCKILHMDEFIEMLLTSDSFCDVKLPFLLSRKVLEKNGKLGPYVSALE</sequence>
<evidence type="ECO:0000313" key="9">
    <source>
        <dbReference type="Proteomes" id="UP000006671"/>
    </source>
</evidence>
<dbReference type="InterPro" id="IPR005037">
    <property type="entry name" value="PRP38"/>
</dbReference>
<evidence type="ECO:0000256" key="2">
    <source>
        <dbReference type="ARBA" id="ARBA00006164"/>
    </source>
</evidence>
<dbReference type="STRING" id="5762.D2V594"/>
<dbReference type="PANTHER" id="PTHR23142">
    <property type="entry name" value="PRE-MRNA-SPLICING FACTOR 38A-RELATED"/>
    <property type="match status" value="1"/>
</dbReference>
<keyword evidence="3 7" id="KW-0507">mRNA processing</keyword>
<evidence type="ECO:0000256" key="7">
    <source>
        <dbReference type="RuleBase" id="RU367025"/>
    </source>
</evidence>
<evidence type="ECO:0000256" key="1">
    <source>
        <dbReference type="ARBA" id="ARBA00004123"/>
    </source>
</evidence>
<feature type="non-terminal residue" evidence="8">
    <location>
        <position position="175"/>
    </location>
</feature>
<comment type="function">
    <text evidence="7">Required for pre-mRNA splicing.</text>
</comment>
<keyword evidence="6 7" id="KW-0539">Nucleus</keyword>
<keyword evidence="4 7" id="KW-0747">Spliceosome</keyword>
<reference evidence="8 9" key="1">
    <citation type="journal article" date="2010" name="Cell">
        <title>The genome of Naegleria gruberi illuminates early eukaryotic versatility.</title>
        <authorList>
            <person name="Fritz-Laylin L.K."/>
            <person name="Prochnik S.E."/>
            <person name="Ginger M.L."/>
            <person name="Dacks J.B."/>
            <person name="Carpenter M.L."/>
            <person name="Field M.C."/>
            <person name="Kuo A."/>
            <person name="Paredez A."/>
            <person name="Chapman J."/>
            <person name="Pham J."/>
            <person name="Shu S."/>
            <person name="Neupane R."/>
            <person name="Cipriano M."/>
            <person name="Mancuso J."/>
            <person name="Tu H."/>
            <person name="Salamov A."/>
            <person name="Lindquist E."/>
            <person name="Shapiro H."/>
            <person name="Lucas S."/>
            <person name="Grigoriev I.V."/>
            <person name="Cande W.Z."/>
            <person name="Fulton C."/>
            <person name="Rokhsar D.S."/>
            <person name="Dawson S.C."/>
        </authorList>
    </citation>
    <scope>NUCLEOTIDE SEQUENCE [LARGE SCALE GENOMIC DNA]</scope>
    <source>
        <strain evidence="8 9">NEG-M</strain>
    </source>
</reference>
<protein>
    <recommendedName>
        <fullName evidence="7">Pre-mRNA-splicing factor 38</fullName>
    </recommendedName>
</protein>
<proteinExistence type="inferred from homology"/>
<dbReference type="VEuPathDB" id="AmoebaDB:NAEGRDRAFT_3080"/>
<evidence type="ECO:0000256" key="3">
    <source>
        <dbReference type="ARBA" id="ARBA00022664"/>
    </source>
</evidence>
<dbReference type="Pfam" id="PF03371">
    <property type="entry name" value="PRP38"/>
    <property type="match status" value="1"/>
</dbReference>
<dbReference type="FunCoup" id="D2V594">
    <property type="interactions" value="419"/>
</dbReference>
<evidence type="ECO:0000256" key="6">
    <source>
        <dbReference type="ARBA" id="ARBA00023242"/>
    </source>
</evidence>
<feature type="non-terminal residue" evidence="8">
    <location>
        <position position="1"/>
    </location>
</feature>
<dbReference type="Proteomes" id="UP000006671">
    <property type="component" value="Unassembled WGS sequence"/>
</dbReference>
<dbReference type="OrthoDB" id="190958at2759"/>
<name>D2V594_NAEGR</name>
<dbReference type="OMA" id="GEHFKYL"/>
<comment type="similarity">
    <text evidence="2 7">Belongs to the PRP38 family.</text>
</comment>
<organism evidence="9">
    <name type="scientific">Naegleria gruberi</name>
    <name type="common">Amoeba</name>
    <dbReference type="NCBI Taxonomy" id="5762"/>
    <lineage>
        <taxon>Eukaryota</taxon>
        <taxon>Discoba</taxon>
        <taxon>Heterolobosea</taxon>
        <taxon>Tetramitia</taxon>
        <taxon>Eutetramitia</taxon>
        <taxon>Vahlkampfiidae</taxon>
        <taxon>Naegleria</taxon>
    </lineage>
</organism>
<evidence type="ECO:0000256" key="5">
    <source>
        <dbReference type="ARBA" id="ARBA00023187"/>
    </source>
</evidence>
<dbReference type="KEGG" id="ngr:NAEGRDRAFT_3080"/>
<comment type="subcellular location">
    <subcellularLocation>
        <location evidence="1 7">Nucleus</location>
    </subcellularLocation>
</comment>
<dbReference type="EMBL" id="GG738852">
    <property type="protein sequence ID" value="EFC48071.1"/>
    <property type="molecule type" value="Genomic_DNA"/>
</dbReference>
<dbReference type="GO" id="GO:0005681">
    <property type="term" value="C:spliceosomal complex"/>
    <property type="evidence" value="ECO:0007669"/>
    <property type="project" value="UniProtKB-KW"/>
</dbReference>
<dbReference type="RefSeq" id="XP_002680815.1">
    <property type="nucleotide sequence ID" value="XM_002680769.1"/>
</dbReference>
<accession>D2V594</accession>
<dbReference type="GeneID" id="8861473"/>
<dbReference type="GO" id="GO:0000398">
    <property type="term" value="P:mRNA splicing, via spliceosome"/>
    <property type="evidence" value="ECO:0007669"/>
    <property type="project" value="UniProtKB-UniRule"/>
</dbReference>
<evidence type="ECO:0000256" key="4">
    <source>
        <dbReference type="ARBA" id="ARBA00022728"/>
    </source>
</evidence>
<dbReference type="AlphaFoldDB" id="D2V594"/>
<keyword evidence="9" id="KW-1185">Reference proteome</keyword>
<keyword evidence="5 7" id="KW-0508">mRNA splicing</keyword>
<gene>
    <name evidence="8" type="ORF">NAEGRDRAFT_3080</name>
</gene>